<accession>A0A2T0T2R4</accession>
<proteinExistence type="predicted"/>
<dbReference type="GO" id="GO:0016491">
    <property type="term" value="F:oxidoreductase activity"/>
    <property type="evidence" value="ECO:0007669"/>
    <property type="project" value="InterPro"/>
</dbReference>
<dbReference type="InterPro" id="IPR018713">
    <property type="entry name" value="MPAB/Lcp_cat_dom"/>
</dbReference>
<comment type="caution">
    <text evidence="2">The sequence shown here is derived from an EMBL/GenBank/DDBJ whole genome shotgun (WGS) entry which is preliminary data.</text>
</comment>
<dbReference type="PANTHER" id="PTHR37539">
    <property type="entry name" value="SECRETED PROTEIN-RELATED"/>
    <property type="match status" value="1"/>
</dbReference>
<sequence>MKAFPSVRIQPTRLFSDALLSRFRQQGDAPADAVIASVIAEGGPAALRTLMQWLGNTQSFSLTDQPAAVSRFWTEYAHLPNWADTTCMARGMAFFKRHAGAIGLILGCYSLPYCYLGADGAQVLWLTERIKNDTARRLQETGEWVFAVNNAKSWQSRDGAVPDAINRTLKVRLLHAGGRWFAGHSSRWNTAWGTPVNQEDMAGTNLAFSYVVLLGLRRAGVTVTEQEESDYLHHINVVGWLNGLDRQLLPQNMREAYRLGQAIGKRQFAPSEAGTGLTKSLLDAIAETAGRASGRVDTVRNLAAGEMRFFLGDQYADLLGIPSVPLEKRLVGVFSQLPIFGNFLPS</sequence>
<evidence type="ECO:0000313" key="2">
    <source>
        <dbReference type="EMBL" id="PRY39919.1"/>
    </source>
</evidence>
<dbReference type="Proteomes" id="UP000238375">
    <property type="component" value="Unassembled WGS sequence"/>
</dbReference>
<dbReference type="PANTHER" id="PTHR37539:SF1">
    <property type="entry name" value="ER-BOUND OXYGENASE MPAB_MPAB'_RUBBER OXYGENASE CATALYTIC DOMAIN-CONTAINING PROTEIN"/>
    <property type="match status" value="1"/>
</dbReference>
<dbReference type="RefSeq" id="WP_106137562.1">
    <property type="nucleotide sequence ID" value="NZ_PVTE01000007.1"/>
</dbReference>
<organism evidence="2 3">
    <name type="scientific">Spirosoma oryzae</name>
    <dbReference type="NCBI Taxonomy" id="1469603"/>
    <lineage>
        <taxon>Bacteria</taxon>
        <taxon>Pseudomonadati</taxon>
        <taxon>Bacteroidota</taxon>
        <taxon>Cytophagia</taxon>
        <taxon>Cytophagales</taxon>
        <taxon>Cytophagaceae</taxon>
        <taxon>Spirosoma</taxon>
    </lineage>
</organism>
<keyword evidence="3" id="KW-1185">Reference proteome</keyword>
<dbReference type="InterPro" id="IPR037473">
    <property type="entry name" value="Lcp-like"/>
</dbReference>
<gene>
    <name evidence="2" type="ORF">CLV58_10712</name>
</gene>
<dbReference type="OrthoDB" id="6072815at2"/>
<reference evidence="2 3" key="1">
    <citation type="submission" date="2018-03" db="EMBL/GenBank/DDBJ databases">
        <title>Genomic Encyclopedia of Archaeal and Bacterial Type Strains, Phase II (KMG-II): from individual species to whole genera.</title>
        <authorList>
            <person name="Goeker M."/>
        </authorList>
    </citation>
    <scope>NUCLEOTIDE SEQUENCE [LARGE SCALE GENOMIC DNA]</scope>
    <source>
        <strain evidence="2 3">DSM 28354</strain>
    </source>
</reference>
<evidence type="ECO:0000313" key="3">
    <source>
        <dbReference type="Proteomes" id="UP000238375"/>
    </source>
</evidence>
<protein>
    <submittedName>
        <fullName evidence="2">Uncharacterized protein DUF2236</fullName>
    </submittedName>
</protein>
<dbReference type="EMBL" id="PVTE01000007">
    <property type="protein sequence ID" value="PRY39919.1"/>
    <property type="molecule type" value="Genomic_DNA"/>
</dbReference>
<name>A0A2T0T2R4_9BACT</name>
<dbReference type="AlphaFoldDB" id="A0A2T0T2R4"/>
<feature type="domain" description="ER-bound oxygenase mpaB/mpaB'/Rubber oxygenase catalytic" evidence="1">
    <location>
        <begin position="129"/>
        <end position="330"/>
    </location>
</feature>
<evidence type="ECO:0000259" key="1">
    <source>
        <dbReference type="Pfam" id="PF09995"/>
    </source>
</evidence>
<dbReference type="Pfam" id="PF09995">
    <property type="entry name" value="MPAB_Lcp_cat"/>
    <property type="match status" value="1"/>
</dbReference>